<dbReference type="PANTHER" id="PTHR23148:SF0">
    <property type="entry name" value="SERINE_ARGININE REPETITIVE MATRIX PROTEIN 1"/>
    <property type="match status" value="1"/>
</dbReference>
<reference evidence="2" key="1">
    <citation type="submission" date="2016-06" db="EMBL/GenBank/DDBJ databases">
        <authorList>
            <person name="Cuomo C."/>
            <person name="Litvintseva A."/>
            <person name="Heitman J."/>
            <person name="Chen Y."/>
            <person name="Sun S."/>
            <person name="Springer D."/>
            <person name="Dromer F."/>
            <person name="Young S."/>
            <person name="Zeng Q."/>
            <person name="Chapman S."/>
            <person name="Gujja S."/>
            <person name="Saif S."/>
            <person name="Birren B."/>
        </authorList>
    </citation>
    <scope>NUCLEOTIDE SEQUENCE</scope>
    <source>
        <strain evidence="2">CBS 7841</strain>
    </source>
</reference>
<dbReference type="KEGG" id="cdep:91088373"/>
<dbReference type="GO" id="GO:0048024">
    <property type="term" value="P:regulation of mRNA splicing, via spliceosome"/>
    <property type="evidence" value="ECO:0007669"/>
    <property type="project" value="TreeGrafter"/>
</dbReference>
<feature type="compositionally biased region" description="Basic residues" evidence="1">
    <location>
        <begin position="253"/>
        <end position="265"/>
    </location>
</feature>
<dbReference type="PANTHER" id="PTHR23148">
    <property type="entry name" value="SERINE/ARGININE REGULATED NUCLEAR MATRIX PROTEIN"/>
    <property type="match status" value="1"/>
</dbReference>
<feature type="compositionally biased region" description="Low complexity" evidence="1">
    <location>
        <begin position="335"/>
        <end position="348"/>
    </location>
</feature>
<dbReference type="Gene3D" id="1.20.1390.10">
    <property type="entry name" value="PWI domain"/>
    <property type="match status" value="1"/>
</dbReference>
<dbReference type="Proteomes" id="UP000094043">
    <property type="component" value="Chromosome 5"/>
</dbReference>
<dbReference type="RefSeq" id="XP_066069648.1">
    <property type="nucleotide sequence ID" value="XM_066213551.1"/>
</dbReference>
<dbReference type="GO" id="GO:0005681">
    <property type="term" value="C:spliceosomal complex"/>
    <property type="evidence" value="ECO:0007669"/>
    <property type="project" value="TreeGrafter"/>
</dbReference>
<evidence type="ECO:0000313" key="3">
    <source>
        <dbReference type="Proteomes" id="UP000094043"/>
    </source>
</evidence>
<dbReference type="InterPro" id="IPR036483">
    <property type="entry name" value="PWI_dom_sf"/>
</dbReference>
<gene>
    <name evidence="2" type="ORF">L203_104163</name>
</gene>
<sequence length="405" mass="45996">MADIGMRGSSASQDIRFKDKVAQSIKATKFPKHFSEKVDLRKVNISVLRPWIAEKITALLKVEDDIVVEYVFGMLEDNDNPTPDPKQMQVSLVGFMDKFGAAAFMDQLWKLLLSAQKTVGGVPAEFIEAKKAELQAQQALKQSTSPTGRPARPSADEYLNADLDPHLTSDRASPPRGYQDRDYHSRNQGRDRDRRYGFKDDGYGRRGSRGGRPSGVNRFADRSRDNGYASRAAFKGEHPPYGRDQSPPYSRTSARRSPPRRRPTPPRRLSPSPQRRPRSVSRSISPPLRAERGRPRPRTLTPPSPRAVQNRLSPHRRSVSVSRSRSPDRRRRRVSPSLSPYHSTGSSSPRRRRSYGSSRNRNRSVTPQMRNKRDYTPTPSRSPSPRSRSISPRREPGRRNNGRRE</sequence>
<dbReference type="GeneID" id="91088373"/>
<evidence type="ECO:0000256" key="1">
    <source>
        <dbReference type="SAM" id="MobiDB-lite"/>
    </source>
</evidence>
<feature type="region of interest" description="Disordered" evidence="1">
    <location>
        <begin position="137"/>
        <end position="405"/>
    </location>
</feature>
<proteinExistence type="predicted"/>
<accession>A0A1E3HIZ4</accession>
<dbReference type="InterPro" id="IPR052225">
    <property type="entry name" value="Ser/Arg_repetitive_matrix"/>
</dbReference>
<protein>
    <submittedName>
        <fullName evidence="2">Uncharacterized protein</fullName>
    </submittedName>
</protein>
<feature type="compositionally biased region" description="Basic and acidic residues" evidence="1">
    <location>
        <begin position="392"/>
        <end position="405"/>
    </location>
</feature>
<dbReference type="PROSITE" id="PS51025">
    <property type="entry name" value="PWI"/>
    <property type="match status" value="1"/>
</dbReference>
<dbReference type="InterPro" id="IPR002483">
    <property type="entry name" value="PWI_dom"/>
</dbReference>
<evidence type="ECO:0000313" key="2">
    <source>
        <dbReference type="EMBL" id="WVN88948.1"/>
    </source>
</evidence>
<dbReference type="SUPFAM" id="SSF101233">
    <property type="entry name" value="PWI domain"/>
    <property type="match status" value="1"/>
</dbReference>
<dbReference type="GO" id="GO:0003723">
    <property type="term" value="F:RNA binding"/>
    <property type="evidence" value="ECO:0007669"/>
    <property type="project" value="TreeGrafter"/>
</dbReference>
<reference evidence="2" key="3">
    <citation type="submission" date="2024-01" db="EMBL/GenBank/DDBJ databases">
        <authorList>
            <person name="Coelho M.A."/>
            <person name="David-Palma M."/>
            <person name="Shea T."/>
            <person name="Sun S."/>
            <person name="Cuomo C.A."/>
            <person name="Heitman J."/>
        </authorList>
    </citation>
    <scope>NUCLEOTIDE SEQUENCE</scope>
    <source>
        <strain evidence="2">CBS 7841</strain>
    </source>
</reference>
<organism evidence="2 3">
    <name type="scientific">Cryptococcus depauperatus CBS 7841</name>
    <dbReference type="NCBI Taxonomy" id="1295531"/>
    <lineage>
        <taxon>Eukaryota</taxon>
        <taxon>Fungi</taxon>
        <taxon>Dikarya</taxon>
        <taxon>Basidiomycota</taxon>
        <taxon>Agaricomycotina</taxon>
        <taxon>Tremellomycetes</taxon>
        <taxon>Tremellales</taxon>
        <taxon>Cryptococcaceae</taxon>
        <taxon>Cryptococcus</taxon>
    </lineage>
</organism>
<dbReference type="EMBL" id="CP143788">
    <property type="protein sequence ID" value="WVN88948.1"/>
    <property type="molecule type" value="Genomic_DNA"/>
</dbReference>
<dbReference type="OrthoDB" id="163257at2759"/>
<dbReference type="AlphaFoldDB" id="A0A1E3HIZ4"/>
<dbReference type="Pfam" id="PF01480">
    <property type="entry name" value="PWI"/>
    <property type="match status" value="1"/>
</dbReference>
<reference evidence="2" key="2">
    <citation type="journal article" date="2022" name="Elife">
        <title>Obligate sexual reproduction of a homothallic fungus closely related to the Cryptococcus pathogenic species complex.</title>
        <authorList>
            <person name="Passer A.R."/>
            <person name="Clancey S.A."/>
            <person name="Shea T."/>
            <person name="David-Palma M."/>
            <person name="Averette A.F."/>
            <person name="Boekhout T."/>
            <person name="Porcel B.M."/>
            <person name="Nowrousian M."/>
            <person name="Cuomo C.A."/>
            <person name="Sun S."/>
            <person name="Heitman J."/>
            <person name="Coelho M.A."/>
        </authorList>
    </citation>
    <scope>NUCLEOTIDE SEQUENCE</scope>
    <source>
        <strain evidence="2">CBS 7841</strain>
    </source>
</reference>
<feature type="compositionally biased region" description="Basic and acidic residues" evidence="1">
    <location>
        <begin position="178"/>
        <end position="204"/>
    </location>
</feature>
<keyword evidence="3" id="KW-1185">Reference proteome</keyword>
<name>A0A1E3HIZ4_9TREE</name>
<dbReference type="SMART" id="SM00311">
    <property type="entry name" value="PWI"/>
    <property type="match status" value="1"/>
</dbReference>
<dbReference type="VEuPathDB" id="FungiDB:L203_06468"/>
<feature type="compositionally biased region" description="Low complexity" evidence="1">
    <location>
        <begin position="377"/>
        <end position="390"/>
    </location>
</feature>